<protein>
    <submittedName>
        <fullName evidence="2">Uncharacterized protein</fullName>
    </submittedName>
</protein>
<keyword evidence="1" id="KW-1133">Transmembrane helix</keyword>
<proteinExistence type="predicted"/>
<evidence type="ECO:0000313" key="2">
    <source>
        <dbReference type="EMBL" id="MPC60791.1"/>
    </source>
</evidence>
<reference evidence="2 3" key="1">
    <citation type="submission" date="2019-05" db="EMBL/GenBank/DDBJ databases">
        <title>Another draft genome of Portunus trituberculatus and its Hox gene families provides insights of decapod evolution.</title>
        <authorList>
            <person name="Jeong J.-H."/>
            <person name="Song I."/>
            <person name="Kim S."/>
            <person name="Choi T."/>
            <person name="Kim D."/>
            <person name="Ryu S."/>
            <person name="Kim W."/>
        </authorList>
    </citation>
    <scope>NUCLEOTIDE SEQUENCE [LARGE SCALE GENOMIC DNA]</scope>
    <source>
        <tissue evidence="2">Muscle</tissue>
    </source>
</reference>
<organism evidence="2 3">
    <name type="scientific">Portunus trituberculatus</name>
    <name type="common">Swimming crab</name>
    <name type="synonym">Neptunus trituberculatus</name>
    <dbReference type="NCBI Taxonomy" id="210409"/>
    <lineage>
        <taxon>Eukaryota</taxon>
        <taxon>Metazoa</taxon>
        <taxon>Ecdysozoa</taxon>
        <taxon>Arthropoda</taxon>
        <taxon>Crustacea</taxon>
        <taxon>Multicrustacea</taxon>
        <taxon>Malacostraca</taxon>
        <taxon>Eumalacostraca</taxon>
        <taxon>Eucarida</taxon>
        <taxon>Decapoda</taxon>
        <taxon>Pleocyemata</taxon>
        <taxon>Brachyura</taxon>
        <taxon>Eubrachyura</taxon>
        <taxon>Portunoidea</taxon>
        <taxon>Portunidae</taxon>
        <taxon>Portuninae</taxon>
        <taxon>Portunus</taxon>
    </lineage>
</organism>
<evidence type="ECO:0000313" key="3">
    <source>
        <dbReference type="Proteomes" id="UP000324222"/>
    </source>
</evidence>
<gene>
    <name evidence="2" type="ORF">E2C01_054848</name>
</gene>
<keyword evidence="1" id="KW-0812">Transmembrane</keyword>
<dbReference type="Proteomes" id="UP000324222">
    <property type="component" value="Unassembled WGS sequence"/>
</dbReference>
<feature type="transmembrane region" description="Helical" evidence="1">
    <location>
        <begin position="77"/>
        <end position="101"/>
    </location>
</feature>
<keyword evidence="1" id="KW-0472">Membrane</keyword>
<dbReference type="EMBL" id="VSRR010017906">
    <property type="protein sequence ID" value="MPC60791.1"/>
    <property type="molecule type" value="Genomic_DNA"/>
</dbReference>
<feature type="transmembrane region" description="Helical" evidence="1">
    <location>
        <begin position="107"/>
        <end position="134"/>
    </location>
</feature>
<comment type="caution">
    <text evidence="2">The sequence shown here is derived from an EMBL/GenBank/DDBJ whole genome shotgun (WGS) entry which is preliminary data.</text>
</comment>
<keyword evidence="3" id="KW-1185">Reference proteome</keyword>
<evidence type="ECO:0000256" key="1">
    <source>
        <dbReference type="SAM" id="Phobius"/>
    </source>
</evidence>
<dbReference type="AlphaFoldDB" id="A0A5B7GKX2"/>
<name>A0A5B7GKX2_PORTR</name>
<sequence>MNMETRHGTERVNGDNSTHGCVLANIPHLLYSVVLTNDPFLLPTPFFTPHTTCYSSVPPPCLPLRPTHFLTLITKSLLIFLSIICCCLISFLFILLFYLISTTAFTSLHFLILIVRVEPSLIPLNVIWCCYLSFL</sequence>
<accession>A0A5B7GKX2</accession>